<dbReference type="AlphaFoldDB" id="G5HB51"/>
<dbReference type="Proteomes" id="UP000006008">
    <property type="component" value="Unassembled WGS sequence"/>
</dbReference>
<sequence>MNFSVNKFLKDRRLWMISIIIFILLITVFDKNNLIEVWKLNQQLNELESQRDYYQQKITQDSTILENLKDDTFLERYAREHYLMKRQGETIYIIKE</sequence>
<dbReference type="eggNOG" id="COG2919">
    <property type="taxonomic scope" value="Bacteria"/>
</dbReference>
<dbReference type="STRING" id="742725.HMPREF9450_01866"/>
<reference evidence="2 3" key="1">
    <citation type="submission" date="2011-08" db="EMBL/GenBank/DDBJ databases">
        <title>The Genome Sequence of Alistipes indistinctus YIT 12060.</title>
        <authorList>
            <consortium name="The Broad Institute Genome Sequencing Platform"/>
            <person name="Earl A."/>
            <person name="Ward D."/>
            <person name="Feldgarden M."/>
            <person name="Gevers D."/>
            <person name="Morotomi M."/>
            <person name="Young S.K."/>
            <person name="Zeng Q."/>
            <person name="Gargeya S."/>
            <person name="Fitzgerald M."/>
            <person name="Haas B."/>
            <person name="Abouelleil A."/>
            <person name="Alvarado L."/>
            <person name="Arachchi H.M."/>
            <person name="Berlin A."/>
            <person name="Brown A."/>
            <person name="Chapman S.B."/>
            <person name="Chen Z."/>
            <person name="Dunbar C."/>
            <person name="Freedman E."/>
            <person name="Gearin G."/>
            <person name="Gellesch M."/>
            <person name="Goldberg J."/>
            <person name="Griggs A."/>
            <person name="Gujja S."/>
            <person name="Heiman D."/>
            <person name="Howarth C."/>
            <person name="Larson L."/>
            <person name="Lui A."/>
            <person name="MacDonald P.J.P."/>
            <person name="Montmayeur A."/>
            <person name="Murphy C."/>
            <person name="Neiman D."/>
            <person name="Pearson M."/>
            <person name="Priest M."/>
            <person name="Roberts A."/>
            <person name="Saif S."/>
            <person name="Shea T."/>
            <person name="Shenoy N."/>
            <person name="Sisk P."/>
            <person name="Stolte C."/>
            <person name="Sykes S."/>
            <person name="Wortman J."/>
            <person name="Nusbaum C."/>
            <person name="Birren B."/>
        </authorList>
    </citation>
    <scope>NUCLEOTIDE SEQUENCE [LARGE SCALE GENOMIC DNA]</scope>
    <source>
        <strain evidence="2 3">YIT 12060</strain>
    </source>
</reference>
<dbReference type="GeneID" id="92815106"/>
<dbReference type="PATRIC" id="fig|742725.3.peg.1962"/>
<evidence type="ECO:0008006" key="4">
    <source>
        <dbReference type="Google" id="ProtNLM"/>
    </source>
</evidence>
<keyword evidence="1" id="KW-1133">Transmembrane helix</keyword>
<dbReference type="InterPro" id="IPR007060">
    <property type="entry name" value="FtsL/DivIC"/>
</dbReference>
<dbReference type="RefSeq" id="WP_009134672.1">
    <property type="nucleotide sequence ID" value="NZ_CP102250.1"/>
</dbReference>
<evidence type="ECO:0000313" key="2">
    <source>
        <dbReference type="EMBL" id="EHB91817.1"/>
    </source>
</evidence>
<keyword evidence="3" id="KW-1185">Reference proteome</keyword>
<keyword evidence="1" id="KW-0812">Transmembrane</keyword>
<evidence type="ECO:0000256" key="1">
    <source>
        <dbReference type="SAM" id="Phobius"/>
    </source>
</evidence>
<keyword evidence="1" id="KW-0472">Membrane</keyword>
<protein>
    <recommendedName>
        <fullName evidence="4">Septum formation initiator</fullName>
    </recommendedName>
</protein>
<evidence type="ECO:0000313" key="3">
    <source>
        <dbReference type="Proteomes" id="UP000006008"/>
    </source>
</evidence>
<organism evidence="2 3">
    <name type="scientific">Alistipes indistinctus YIT 12060</name>
    <dbReference type="NCBI Taxonomy" id="742725"/>
    <lineage>
        <taxon>Bacteria</taxon>
        <taxon>Pseudomonadati</taxon>
        <taxon>Bacteroidota</taxon>
        <taxon>Bacteroidia</taxon>
        <taxon>Bacteroidales</taxon>
        <taxon>Rikenellaceae</taxon>
        <taxon>Alistipes</taxon>
    </lineage>
</organism>
<dbReference type="EMBL" id="ADLD01000013">
    <property type="protein sequence ID" value="EHB91817.1"/>
    <property type="molecule type" value="Genomic_DNA"/>
</dbReference>
<dbReference type="HOGENOM" id="CLU_148655_4_2_10"/>
<accession>G5HB51</accession>
<gene>
    <name evidence="2" type="ORF">HMPREF9450_01866</name>
</gene>
<proteinExistence type="predicted"/>
<feature type="transmembrane region" description="Helical" evidence="1">
    <location>
        <begin position="12"/>
        <end position="29"/>
    </location>
</feature>
<name>G5HB51_9BACT</name>
<dbReference type="Pfam" id="PF04977">
    <property type="entry name" value="DivIC"/>
    <property type="match status" value="1"/>
</dbReference>
<comment type="caution">
    <text evidence="2">The sequence shown here is derived from an EMBL/GenBank/DDBJ whole genome shotgun (WGS) entry which is preliminary data.</text>
</comment>